<dbReference type="HOGENOM" id="CLU_2250211_0_0_1"/>
<dbReference type="Proteomes" id="UP000015241">
    <property type="component" value="Unassembled WGS sequence"/>
</dbReference>
<gene>
    <name evidence="1" type="ORF">FOMPIDRAFT_86644</name>
</gene>
<dbReference type="OrthoDB" id="1748564at2759"/>
<reference evidence="1 2" key="1">
    <citation type="journal article" date="2012" name="Science">
        <title>The Paleozoic origin of enzymatic lignin decomposition reconstructed from 31 fungal genomes.</title>
        <authorList>
            <person name="Floudas D."/>
            <person name="Binder M."/>
            <person name="Riley R."/>
            <person name="Barry K."/>
            <person name="Blanchette R.A."/>
            <person name="Henrissat B."/>
            <person name="Martinez A.T."/>
            <person name="Otillar R."/>
            <person name="Spatafora J.W."/>
            <person name="Yadav J.S."/>
            <person name="Aerts A."/>
            <person name="Benoit I."/>
            <person name="Boyd A."/>
            <person name="Carlson A."/>
            <person name="Copeland A."/>
            <person name="Coutinho P.M."/>
            <person name="de Vries R.P."/>
            <person name="Ferreira P."/>
            <person name="Findley K."/>
            <person name="Foster B."/>
            <person name="Gaskell J."/>
            <person name="Glotzer D."/>
            <person name="Gorecki P."/>
            <person name="Heitman J."/>
            <person name="Hesse C."/>
            <person name="Hori C."/>
            <person name="Igarashi K."/>
            <person name="Jurgens J.A."/>
            <person name="Kallen N."/>
            <person name="Kersten P."/>
            <person name="Kohler A."/>
            <person name="Kuees U."/>
            <person name="Kumar T.K.A."/>
            <person name="Kuo A."/>
            <person name="LaButti K."/>
            <person name="Larrondo L.F."/>
            <person name="Lindquist E."/>
            <person name="Ling A."/>
            <person name="Lombard V."/>
            <person name="Lucas S."/>
            <person name="Lundell T."/>
            <person name="Martin R."/>
            <person name="McLaughlin D.J."/>
            <person name="Morgenstern I."/>
            <person name="Morin E."/>
            <person name="Murat C."/>
            <person name="Nagy L.G."/>
            <person name="Nolan M."/>
            <person name="Ohm R.A."/>
            <person name="Patyshakuliyeva A."/>
            <person name="Rokas A."/>
            <person name="Ruiz-Duenas F.J."/>
            <person name="Sabat G."/>
            <person name="Salamov A."/>
            <person name="Samejima M."/>
            <person name="Schmutz J."/>
            <person name="Slot J.C."/>
            <person name="St John F."/>
            <person name="Stenlid J."/>
            <person name="Sun H."/>
            <person name="Sun S."/>
            <person name="Syed K."/>
            <person name="Tsang A."/>
            <person name="Wiebenga A."/>
            <person name="Young D."/>
            <person name="Pisabarro A."/>
            <person name="Eastwood D.C."/>
            <person name="Martin F."/>
            <person name="Cullen D."/>
            <person name="Grigoriev I.V."/>
            <person name="Hibbett D.S."/>
        </authorList>
    </citation>
    <scope>NUCLEOTIDE SEQUENCE</scope>
    <source>
        <strain evidence="2">FP-58527</strain>
    </source>
</reference>
<evidence type="ECO:0000313" key="1">
    <source>
        <dbReference type="EMBL" id="EPS99963.1"/>
    </source>
</evidence>
<dbReference type="InParanoid" id="S8E9H3"/>
<sequence>MWTSIESDIVVVYVSGHPHVFESGMGKASSAGCDSVERRGVQIYGGVWKGTTYWCLARLRTTCSMRMYIRTGIVEKLWEDGAYLPSASLHAVQSLAAVNGSILA</sequence>
<dbReference type="STRING" id="743788.S8E9H3"/>
<dbReference type="EMBL" id="KE504152">
    <property type="protein sequence ID" value="EPS99963.1"/>
    <property type="molecule type" value="Genomic_DNA"/>
</dbReference>
<name>S8E9H3_FOMSC</name>
<accession>S8E9H3</accession>
<evidence type="ECO:0000313" key="2">
    <source>
        <dbReference type="Proteomes" id="UP000015241"/>
    </source>
</evidence>
<protein>
    <submittedName>
        <fullName evidence="1">Uncharacterized protein</fullName>
    </submittedName>
</protein>
<proteinExistence type="predicted"/>
<keyword evidence="2" id="KW-1185">Reference proteome</keyword>
<dbReference type="AlphaFoldDB" id="S8E9H3"/>
<organism evidence="1 2">
    <name type="scientific">Fomitopsis schrenkii</name>
    <name type="common">Brown rot fungus</name>
    <dbReference type="NCBI Taxonomy" id="2126942"/>
    <lineage>
        <taxon>Eukaryota</taxon>
        <taxon>Fungi</taxon>
        <taxon>Dikarya</taxon>
        <taxon>Basidiomycota</taxon>
        <taxon>Agaricomycotina</taxon>
        <taxon>Agaricomycetes</taxon>
        <taxon>Polyporales</taxon>
        <taxon>Fomitopsis</taxon>
    </lineage>
</organism>